<dbReference type="GO" id="GO:0004034">
    <property type="term" value="F:aldose 1-epimerase activity"/>
    <property type="evidence" value="ECO:0007669"/>
    <property type="project" value="TreeGrafter"/>
</dbReference>
<protein>
    <recommendedName>
        <fullName evidence="6">Aldose 1-epimerase</fullName>
    </recommendedName>
</protein>
<reference evidence="4 5" key="1">
    <citation type="journal article" date="2014" name="PLoS Genet.">
        <title>Analysis of the Phlebiopsis gigantea genome, transcriptome and secretome provides insight into its pioneer colonization strategies of wood.</title>
        <authorList>
            <person name="Hori C."/>
            <person name="Ishida T."/>
            <person name="Igarashi K."/>
            <person name="Samejima M."/>
            <person name="Suzuki H."/>
            <person name="Master E."/>
            <person name="Ferreira P."/>
            <person name="Ruiz-Duenas F.J."/>
            <person name="Held B."/>
            <person name="Canessa P."/>
            <person name="Larrondo L.F."/>
            <person name="Schmoll M."/>
            <person name="Druzhinina I.S."/>
            <person name="Kubicek C.P."/>
            <person name="Gaskell J.A."/>
            <person name="Kersten P."/>
            <person name="St John F."/>
            <person name="Glasner J."/>
            <person name="Sabat G."/>
            <person name="Splinter BonDurant S."/>
            <person name="Syed K."/>
            <person name="Yadav J."/>
            <person name="Mgbeahuruike A.C."/>
            <person name="Kovalchuk A."/>
            <person name="Asiegbu F.O."/>
            <person name="Lackner G."/>
            <person name="Hoffmeister D."/>
            <person name="Rencoret J."/>
            <person name="Gutierrez A."/>
            <person name="Sun H."/>
            <person name="Lindquist E."/>
            <person name="Barry K."/>
            <person name="Riley R."/>
            <person name="Grigoriev I.V."/>
            <person name="Henrissat B."/>
            <person name="Kues U."/>
            <person name="Berka R.M."/>
            <person name="Martinez A.T."/>
            <person name="Covert S.F."/>
            <person name="Blanchette R.A."/>
            <person name="Cullen D."/>
        </authorList>
    </citation>
    <scope>NUCLEOTIDE SEQUENCE [LARGE SCALE GENOMIC DNA]</scope>
    <source>
        <strain evidence="4 5">11061_1 CR5-6</strain>
    </source>
</reference>
<dbReference type="InterPro" id="IPR008183">
    <property type="entry name" value="Aldose_1/G6P_1-epimerase"/>
</dbReference>
<accession>A0A0C3S439</accession>
<dbReference type="OrthoDB" id="274691at2759"/>
<dbReference type="PANTHER" id="PTHR10091:SF6">
    <property type="entry name" value="1-EPIMERASE, PUTATIVE (AFU_ORTHOLOGUE AFUA_3G13240)-RELATED"/>
    <property type="match status" value="1"/>
</dbReference>
<proteinExistence type="inferred from homology"/>
<evidence type="ECO:0000313" key="4">
    <source>
        <dbReference type="EMBL" id="KIP10436.1"/>
    </source>
</evidence>
<name>A0A0C3S439_PHLG1</name>
<evidence type="ECO:0008006" key="6">
    <source>
        <dbReference type="Google" id="ProtNLM"/>
    </source>
</evidence>
<dbReference type="AlphaFoldDB" id="A0A0C3S439"/>
<dbReference type="EMBL" id="KN840454">
    <property type="protein sequence ID" value="KIP10436.1"/>
    <property type="molecule type" value="Genomic_DNA"/>
</dbReference>
<dbReference type="PANTHER" id="PTHR10091">
    <property type="entry name" value="ALDOSE-1-EPIMERASE"/>
    <property type="match status" value="1"/>
</dbReference>
<organism evidence="4 5">
    <name type="scientific">Phlebiopsis gigantea (strain 11061_1 CR5-6)</name>
    <name type="common">White-rot fungus</name>
    <name type="synonym">Peniophora gigantea</name>
    <dbReference type="NCBI Taxonomy" id="745531"/>
    <lineage>
        <taxon>Eukaryota</taxon>
        <taxon>Fungi</taxon>
        <taxon>Dikarya</taxon>
        <taxon>Basidiomycota</taxon>
        <taxon>Agaricomycotina</taxon>
        <taxon>Agaricomycetes</taxon>
        <taxon>Polyporales</taxon>
        <taxon>Phanerochaetaceae</taxon>
        <taxon>Phlebiopsis</taxon>
    </lineage>
</organism>
<sequence>MSADAYPFDVTTLEAPDGSISAKFVSFGATLTELWVKDKAGKPRDVVLGYDDPSRLQTDPAHPVFNAIVGRYANRMKGGSFSIPITKERQPPGPGVYQIPTNDHDDRNTLHGGIYGWDRRSWSVVSKSSTSVTYHHVDNADEGFPGVVTAHTTHTVENGGILKTTIHATASELTPIMLTQHVYWNLDAFDGSEDVLAHHLRVAASRVVDIDSDAIPTGVLADVAGTPRDFRTAQRIDWRWDETLALNDGVYKGYDHCWVYDDTPEDEPGVSLWSDISGIRLDITTNNPAAQVYTGNWLDTPRKVAHGGPERKYTSHSAVAIEQEGYIDAINTPEWGVDQIYGPGRDYTWSTTCRFSTVE</sequence>
<dbReference type="InterPro" id="IPR047215">
    <property type="entry name" value="Galactose_mutarotase-like"/>
</dbReference>
<dbReference type="Pfam" id="PF01263">
    <property type="entry name" value="Aldose_epim"/>
    <property type="match status" value="1"/>
</dbReference>
<dbReference type="HOGENOM" id="CLU_031753_0_0_1"/>
<dbReference type="SUPFAM" id="SSF74650">
    <property type="entry name" value="Galactose mutarotase-like"/>
    <property type="match status" value="1"/>
</dbReference>
<evidence type="ECO:0000256" key="3">
    <source>
        <dbReference type="ARBA" id="ARBA00023277"/>
    </source>
</evidence>
<dbReference type="STRING" id="745531.A0A0C3S439"/>
<dbReference type="InterPro" id="IPR011013">
    <property type="entry name" value="Gal_mutarotase_sf_dom"/>
</dbReference>
<keyword evidence="3" id="KW-0119">Carbohydrate metabolism</keyword>
<dbReference type="Gene3D" id="2.70.98.10">
    <property type="match status" value="1"/>
</dbReference>
<dbReference type="GO" id="GO:0006006">
    <property type="term" value="P:glucose metabolic process"/>
    <property type="evidence" value="ECO:0007669"/>
    <property type="project" value="TreeGrafter"/>
</dbReference>
<dbReference type="GO" id="GO:0030246">
    <property type="term" value="F:carbohydrate binding"/>
    <property type="evidence" value="ECO:0007669"/>
    <property type="project" value="InterPro"/>
</dbReference>
<evidence type="ECO:0000256" key="1">
    <source>
        <dbReference type="ARBA" id="ARBA00006206"/>
    </source>
</evidence>
<keyword evidence="2" id="KW-0413">Isomerase</keyword>
<keyword evidence="5" id="KW-1185">Reference proteome</keyword>
<dbReference type="CDD" id="cd09019">
    <property type="entry name" value="galactose_mutarotase_like"/>
    <property type="match status" value="1"/>
</dbReference>
<comment type="similarity">
    <text evidence="1">Belongs to the aldose epimerase family.</text>
</comment>
<evidence type="ECO:0000313" key="5">
    <source>
        <dbReference type="Proteomes" id="UP000053257"/>
    </source>
</evidence>
<dbReference type="GO" id="GO:0033499">
    <property type="term" value="P:galactose catabolic process via UDP-galactose, Leloir pathway"/>
    <property type="evidence" value="ECO:0007669"/>
    <property type="project" value="TreeGrafter"/>
</dbReference>
<gene>
    <name evidence="4" type="ORF">PHLGIDRAFT_28423</name>
</gene>
<dbReference type="InterPro" id="IPR014718">
    <property type="entry name" value="GH-type_carb-bd"/>
</dbReference>
<evidence type="ECO:0000256" key="2">
    <source>
        <dbReference type="ARBA" id="ARBA00023235"/>
    </source>
</evidence>
<dbReference type="Proteomes" id="UP000053257">
    <property type="component" value="Unassembled WGS sequence"/>
</dbReference>